<accession>A0A4R2B2P1</accession>
<sequence>MAIRDRGKLKWLPAHFMPEHRTFLREMQRDQLRKAKPLIDEYELEDFERRICEAMEFNQRVVISKWTDGFIIQETGRVHYLDPIRKEIRMVSEDRTAFRIEFADITDVKIQE</sequence>
<name>A0A4R2B2P1_9BACI</name>
<dbReference type="PANTHER" id="PTHR40051:SF1">
    <property type="entry name" value="YOLD-LIKE FAMILY PROTEIN"/>
    <property type="match status" value="1"/>
</dbReference>
<dbReference type="Proteomes" id="UP000295689">
    <property type="component" value="Unassembled WGS sequence"/>
</dbReference>
<gene>
    <name evidence="1" type="ORF">EV146_11493</name>
</gene>
<evidence type="ECO:0000313" key="2">
    <source>
        <dbReference type="Proteomes" id="UP000295689"/>
    </source>
</evidence>
<reference evidence="1 2" key="1">
    <citation type="journal article" date="2015" name="Stand. Genomic Sci.">
        <title>Genomic Encyclopedia of Bacterial and Archaeal Type Strains, Phase III: the genomes of soil and plant-associated and newly described type strains.</title>
        <authorList>
            <person name="Whitman W.B."/>
            <person name="Woyke T."/>
            <person name="Klenk H.P."/>
            <person name="Zhou Y."/>
            <person name="Lilburn T.G."/>
            <person name="Beck B.J."/>
            <person name="De Vos P."/>
            <person name="Vandamme P."/>
            <person name="Eisen J.A."/>
            <person name="Garrity G."/>
            <person name="Hugenholtz P."/>
            <person name="Kyrpides N.C."/>
        </authorList>
    </citation>
    <scope>NUCLEOTIDE SEQUENCE [LARGE SCALE GENOMIC DNA]</scope>
    <source>
        <strain evidence="1 2">CV53</strain>
    </source>
</reference>
<dbReference type="Pfam" id="PF08863">
    <property type="entry name" value="YolD"/>
    <property type="match status" value="1"/>
</dbReference>
<dbReference type="PANTHER" id="PTHR40051">
    <property type="entry name" value="IG HYPOTHETICAL 15966"/>
    <property type="match status" value="1"/>
</dbReference>
<dbReference type="AlphaFoldDB" id="A0A4R2B2P1"/>
<dbReference type="RefSeq" id="WP_158287185.1">
    <property type="nucleotide sequence ID" value="NZ_JABUHM010000012.1"/>
</dbReference>
<keyword evidence="2" id="KW-1185">Reference proteome</keyword>
<proteinExistence type="predicted"/>
<comment type="caution">
    <text evidence="1">The sequence shown here is derived from an EMBL/GenBank/DDBJ whole genome shotgun (WGS) entry which is preliminary data.</text>
</comment>
<evidence type="ECO:0000313" key="1">
    <source>
        <dbReference type="EMBL" id="TCN20473.1"/>
    </source>
</evidence>
<dbReference type="InterPro" id="IPR014962">
    <property type="entry name" value="YolD"/>
</dbReference>
<dbReference type="EMBL" id="SLVV01000014">
    <property type="protein sequence ID" value="TCN20473.1"/>
    <property type="molecule type" value="Genomic_DNA"/>
</dbReference>
<protein>
    <submittedName>
        <fullName evidence="1">YolD-like protein</fullName>
    </submittedName>
</protein>
<organism evidence="1 2">
    <name type="scientific">Mesobacillus foraminis</name>
    <dbReference type="NCBI Taxonomy" id="279826"/>
    <lineage>
        <taxon>Bacteria</taxon>
        <taxon>Bacillati</taxon>
        <taxon>Bacillota</taxon>
        <taxon>Bacilli</taxon>
        <taxon>Bacillales</taxon>
        <taxon>Bacillaceae</taxon>
        <taxon>Mesobacillus</taxon>
    </lineage>
</organism>